<proteinExistence type="predicted"/>
<organism evidence="1 2">
    <name type="scientific">Promicromonospora umidemergens</name>
    <dbReference type="NCBI Taxonomy" id="629679"/>
    <lineage>
        <taxon>Bacteria</taxon>
        <taxon>Bacillati</taxon>
        <taxon>Actinomycetota</taxon>
        <taxon>Actinomycetes</taxon>
        <taxon>Micrococcales</taxon>
        <taxon>Promicromonosporaceae</taxon>
        <taxon>Promicromonospora</taxon>
    </lineage>
</organism>
<name>A0ABP8WN26_9MICO</name>
<dbReference type="RefSeq" id="WP_253877871.1">
    <property type="nucleotide sequence ID" value="NZ_BAABHM010000005.1"/>
</dbReference>
<keyword evidence="2" id="KW-1185">Reference proteome</keyword>
<protein>
    <submittedName>
        <fullName evidence="1">Uncharacterized protein</fullName>
    </submittedName>
</protein>
<sequence>MTQRTEDLAAARRLLLALSEGLSKAGQLLFTAGLADEGRTVSRMVTDLAAMRRSIRTAHNAAIAAERGTTATEDNR</sequence>
<dbReference type="Proteomes" id="UP001500843">
    <property type="component" value="Unassembled WGS sequence"/>
</dbReference>
<accession>A0ABP8WN26</accession>
<evidence type="ECO:0000313" key="1">
    <source>
        <dbReference type="EMBL" id="GAA4692125.1"/>
    </source>
</evidence>
<comment type="caution">
    <text evidence="1">The sequence shown here is derived from an EMBL/GenBank/DDBJ whole genome shotgun (WGS) entry which is preliminary data.</text>
</comment>
<dbReference type="EMBL" id="BAABHM010000005">
    <property type="protein sequence ID" value="GAA4692125.1"/>
    <property type="molecule type" value="Genomic_DNA"/>
</dbReference>
<reference evidence="2" key="1">
    <citation type="journal article" date="2019" name="Int. J. Syst. Evol. Microbiol.">
        <title>The Global Catalogue of Microorganisms (GCM) 10K type strain sequencing project: providing services to taxonomists for standard genome sequencing and annotation.</title>
        <authorList>
            <consortium name="The Broad Institute Genomics Platform"/>
            <consortium name="The Broad Institute Genome Sequencing Center for Infectious Disease"/>
            <person name="Wu L."/>
            <person name="Ma J."/>
        </authorList>
    </citation>
    <scope>NUCLEOTIDE SEQUENCE [LARGE SCALE GENOMIC DNA]</scope>
    <source>
        <strain evidence="2">JCM 17975</strain>
    </source>
</reference>
<gene>
    <name evidence="1" type="ORF">GCM10023198_08920</name>
</gene>
<evidence type="ECO:0000313" key="2">
    <source>
        <dbReference type="Proteomes" id="UP001500843"/>
    </source>
</evidence>